<evidence type="ECO:0000256" key="1">
    <source>
        <dbReference type="SAM" id="MobiDB-lite"/>
    </source>
</evidence>
<dbReference type="InterPro" id="IPR018391">
    <property type="entry name" value="PQQ_b-propeller_rpt"/>
</dbReference>
<dbReference type="Proteomes" id="UP000650467">
    <property type="component" value="Unassembled WGS sequence"/>
</dbReference>
<feature type="compositionally biased region" description="Pro residues" evidence="1">
    <location>
        <begin position="415"/>
        <end position="432"/>
    </location>
</feature>
<gene>
    <name evidence="3" type="ORF">HXX76_008044</name>
</gene>
<proteinExistence type="predicted"/>
<dbReference type="PANTHER" id="PTHR34512">
    <property type="entry name" value="CELL SURFACE PROTEIN"/>
    <property type="match status" value="1"/>
</dbReference>
<accession>A0A835SV77</accession>
<dbReference type="PANTHER" id="PTHR34512:SF30">
    <property type="entry name" value="OUTER MEMBRANE PROTEIN ASSEMBLY FACTOR BAMB"/>
    <property type="match status" value="1"/>
</dbReference>
<comment type="caution">
    <text evidence="3">The sequence shown here is derived from an EMBL/GenBank/DDBJ whole genome shotgun (WGS) entry which is preliminary data.</text>
</comment>
<feature type="domain" description="Pyrrolo-quinoline quinone repeat" evidence="2">
    <location>
        <begin position="442"/>
        <end position="527"/>
    </location>
</feature>
<dbReference type="AlphaFoldDB" id="A0A835SV77"/>
<evidence type="ECO:0000313" key="3">
    <source>
        <dbReference type="EMBL" id="KAG2433673.1"/>
    </source>
</evidence>
<dbReference type="SMART" id="SM00564">
    <property type="entry name" value="PQQ"/>
    <property type="match status" value="12"/>
</dbReference>
<keyword evidence="4" id="KW-1185">Reference proteome</keyword>
<dbReference type="Gene3D" id="2.130.10.10">
    <property type="entry name" value="YVTN repeat-like/Quinoprotein amine dehydrogenase"/>
    <property type="match status" value="4"/>
</dbReference>
<organism evidence="3 4">
    <name type="scientific">Chlamydomonas incerta</name>
    <dbReference type="NCBI Taxonomy" id="51695"/>
    <lineage>
        <taxon>Eukaryota</taxon>
        <taxon>Viridiplantae</taxon>
        <taxon>Chlorophyta</taxon>
        <taxon>core chlorophytes</taxon>
        <taxon>Chlorophyceae</taxon>
        <taxon>CS clade</taxon>
        <taxon>Chlamydomonadales</taxon>
        <taxon>Chlamydomonadaceae</taxon>
        <taxon>Chlamydomonas</taxon>
    </lineage>
</organism>
<feature type="domain" description="Pyrrolo-quinoline quinone repeat" evidence="2">
    <location>
        <begin position="55"/>
        <end position="265"/>
    </location>
</feature>
<dbReference type="EMBL" id="JAEHOC010000018">
    <property type="protein sequence ID" value="KAG2433673.1"/>
    <property type="molecule type" value="Genomic_DNA"/>
</dbReference>
<protein>
    <recommendedName>
        <fullName evidence="2">Pyrrolo-quinoline quinone repeat domain-containing protein</fullName>
    </recommendedName>
</protein>
<dbReference type="Pfam" id="PF13360">
    <property type="entry name" value="PQQ_2"/>
    <property type="match status" value="3"/>
</dbReference>
<feature type="region of interest" description="Disordered" evidence="1">
    <location>
        <begin position="404"/>
        <end position="437"/>
    </location>
</feature>
<sequence length="958" mass="100983">MTFEWLASGQTPQTCWVSTVENATGLPNVQYTRPARATEVAGGDLVMLSLQRALVAYSVPQRRVAWRFAWQPLAEVMADGDVYSYPIRQDGASPLALDEAAGLAYLGAGDRVLYALDLATGRPRWSWRSTQTFESVVAGGGRVFVSTEDYRQVGLDGASGQLAWQLQFRRLSSPQTGVFEDVMVRPDQNGGIWGINATTGKVLWLTYLPRRQAIVNFFDDMPYDPATGRVFISDDAGYLYALQLRTGVLAWEADVASRQSIQRVGHVAAARGRVIAVSSVNIVVEAAGVSARAFNASTGEVLWEQSGLGGSCGPGGMQALPQRDVVLMGLLAAWGGESAPIQYVATDDATGANLWSLPMGGRICSSPPQYLPGSDLLMFTTLSVDRTALELTFLPSVLGATCPQRPDAGAGPGALPTPPAPPLAPPAPPLPPQEHTGPDYCWRAQLSQLPLADPATDGERVYAQDNRGMAIAADVRTGAVAWKSAACGSDSIWPGSPLVWGGVVYMICATSRVLALNATTGRLLWRTRAICQEPTVKPGRTCTGYGSYGHPALSPGLGLVYFGGPDRSYYAFNSTTGEEVWNYYEGNGMVTYSSGVGLHEGLLYAMMNTNSEDAMKLLALNATDGTLVWSRPAGGGARDNGVLEFVNGTLAVGTSDGQLRLYSVGLDGGDVIWSMPVTNVPIYGVERDGDTLFFGDDGGWVRAVSISNTSVLWEVSTMDLPELEGVPIPFNEIEPRPVYSQGRLYVTCRAGLLVMDAATGAVLWAELSQRSLASPLVIERPEGAQAVIGQYLDKLVSISPNCNPTGRGENTLSFAASTAQLRVSLGLNGVSAKALRADTKAQAALAAAVDRVAVGSGVRVEVEAVSSSGGESSSSSSAGAVVVRLRVEVQGSSSRRVADVVAALEASVLEDRSASGGGGSKVHLSPMQSALVVSAGASGRQVLASARVRVLVVRAATF</sequence>
<name>A0A835SV77_CHLIN</name>
<dbReference type="InterPro" id="IPR015943">
    <property type="entry name" value="WD40/YVTN_repeat-like_dom_sf"/>
</dbReference>
<reference evidence="3" key="1">
    <citation type="journal article" date="2020" name="bioRxiv">
        <title>Comparative genomics of Chlamydomonas.</title>
        <authorList>
            <person name="Craig R.J."/>
            <person name="Hasan A.R."/>
            <person name="Ness R.W."/>
            <person name="Keightley P.D."/>
        </authorList>
    </citation>
    <scope>NUCLEOTIDE SEQUENCE</scope>
    <source>
        <strain evidence="3">SAG 7.73</strain>
    </source>
</reference>
<dbReference type="OrthoDB" id="536707at2759"/>
<evidence type="ECO:0000313" key="4">
    <source>
        <dbReference type="Proteomes" id="UP000650467"/>
    </source>
</evidence>
<dbReference type="SUPFAM" id="SSF50998">
    <property type="entry name" value="Quinoprotein alcohol dehydrogenase-like"/>
    <property type="match status" value="2"/>
</dbReference>
<evidence type="ECO:0000259" key="2">
    <source>
        <dbReference type="Pfam" id="PF13360"/>
    </source>
</evidence>
<dbReference type="InterPro" id="IPR002372">
    <property type="entry name" value="PQQ_rpt_dom"/>
</dbReference>
<dbReference type="InterPro" id="IPR011047">
    <property type="entry name" value="Quinoprotein_ADH-like_sf"/>
</dbReference>
<feature type="domain" description="Pyrrolo-quinoline quinone repeat" evidence="2">
    <location>
        <begin position="570"/>
        <end position="776"/>
    </location>
</feature>